<keyword evidence="2" id="KW-1185">Reference proteome</keyword>
<dbReference type="EMBL" id="JAYKXN010000006">
    <property type="protein sequence ID" value="KAK7278447.1"/>
    <property type="molecule type" value="Genomic_DNA"/>
</dbReference>
<sequence length="110" mass="12230">MGTEILLRIRTLIAKREHFGGLGTGERLLNLCTVGDANANSIWEKQPAINVLKDIESFMEANPSEIVTIFIEDYVISSQGLTKVFNASGLSKYWFPVSSMPKNGEDWPIV</sequence>
<organism evidence="1 2">
    <name type="scientific">Clitoria ternatea</name>
    <name type="common">Butterfly pea</name>
    <dbReference type="NCBI Taxonomy" id="43366"/>
    <lineage>
        <taxon>Eukaryota</taxon>
        <taxon>Viridiplantae</taxon>
        <taxon>Streptophyta</taxon>
        <taxon>Embryophyta</taxon>
        <taxon>Tracheophyta</taxon>
        <taxon>Spermatophyta</taxon>
        <taxon>Magnoliopsida</taxon>
        <taxon>eudicotyledons</taxon>
        <taxon>Gunneridae</taxon>
        <taxon>Pentapetalae</taxon>
        <taxon>rosids</taxon>
        <taxon>fabids</taxon>
        <taxon>Fabales</taxon>
        <taxon>Fabaceae</taxon>
        <taxon>Papilionoideae</taxon>
        <taxon>50 kb inversion clade</taxon>
        <taxon>NPAAA clade</taxon>
        <taxon>indigoferoid/millettioid clade</taxon>
        <taxon>Phaseoleae</taxon>
        <taxon>Clitoria</taxon>
    </lineage>
</organism>
<reference evidence="1 2" key="1">
    <citation type="submission" date="2024-01" db="EMBL/GenBank/DDBJ databases">
        <title>The genomes of 5 underutilized Papilionoideae crops provide insights into root nodulation and disease resistance.</title>
        <authorList>
            <person name="Yuan L."/>
        </authorList>
    </citation>
    <scope>NUCLEOTIDE SEQUENCE [LARGE SCALE GENOMIC DNA]</scope>
    <source>
        <strain evidence="1">LY-2023</strain>
        <tissue evidence="1">Leaf</tissue>
    </source>
</reference>
<dbReference type="Pfam" id="PF26178">
    <property type="entry name" value="PI-PLC_cat"/>
    <property type="match status" value="1"/>
</dbReference>
<dbReference type="AlphaFoldDB" id="A0AAN9FL32"/>
<dbReference type="Gene3D" id="3.20.20.190">
    <property type="entry name" value="Phosphatidylinositol (PI) phosphodiesterase"/>
    <property type="match status" value="1"/>
</dbReference>
<evidence type="ECO:0000313" key="2">
    <source>
        <dbReference type="Proteomes" id="UP001359559"/>
    </source>
</evidence>
<accession>A0AAN9FL32</accession>
<dbReference type="InterPro" id="IPR051057">
    <property type="entry name" value="PI-PLC_domain"/>
</dbReference>
<dbReference type="PANTHER" id="PTHR13593">
    <property type="match status" value="1"/>
</dbReference>
<dbReference type="PANTHER" id="PTHR13593:SF89">
    <property type="entry name" value="PLC-LIKE PHOSPHODIESTERASES SUPERFAMILY PROTEIN"/>
    <property type="match status" value="1"/>
</dbReference>
<evidence type="ECO:0000313" key="1">
    <source>
        <dbReference type="EMBL" id="KAK7278447.1"/>
    </source>
</evidence>
<dbReference type="InterPro" id="IPR017946">
    <property type="entry name" value="PLC-like_Pdiesterase_TIM-brl"/>
</dbReference>
<dbReference type="GO" id="GO:0006629">
    <property type="term" value="P:lipid metabolic process"/>
    <property type="evidence" value="ECO:0007669"/>
    <property type="project" value="InterPro"/>
</dbReference>
<name>A0AAN9FL32_CLITE</name>
<gene>
    <name evidence="1" type="ORF">RJT34_23476</name>
</gene>
<comment type="caution">
    <text evidence="1">The sequence shown here is derived from an EMBL/GenBank/DDBJ whole genome shotgun (WGS) entry which is preliminary data.</text>
</comment>
<dbReference type="Proteomes" id="UP001359559">
    <property type="component" value="Unassembled WGS sequence"/>
</dbReference>
<protein>
    <submittedName>
        <fullName evidence="1">Uncharacterized protein</fullName>
    </submittedName>
</protein>
<dbReference type="SUPFAM" id="SSF51695">
    <property type="entry name" value="PLC-like phosphodiesterases"/>
    <property type="match status" value="1"/>
</dbReference>
<proteinExistence type="predicted"/>
<dbReference type="GO" id="GO:0008081">
    <property type="term" value="F:phosphoric diester hydrolase activity"/>
    <property type="evidence" value="ECO:0007669"/>
    <property type="project" value="InterPro"/>
</dbReference>